<feature type="compositionally biased region" description="Polar residues" evidence="2">
    <location>
        <begin position="75"/>
        <end position="87"/>
    </location>
</feature>
<name>A0AAD7BPW7_9AGAR</name>
<sequence length="411" mass="45679">MTSLDPRLPKRRADVVEHKDESPAQKTRLEPSLRTAQSICSDTTHFVPLVASMPLALRVPSQITTEKLPSPPPQHSSVIDLTNSPDTSPVALPDASSHLHSPRASSSSDTPPSPGTISDWPAFIANHIKTLQSNNRSLEMAGVRLTQERNALAVEKDRIEREYHALHSRFEYEVTALLDHNLRQQAAALGAEIRGLRKENDVLRARNAWYVAQREGSSTDGTRGVREVELETRNTELEADKRELERKLGLSLAEGHQLQLQLTGMSTVESLPRVNPASFVPVSGQHQVAERAPDSGSVYTRSTSPRIIEAAKPPEAVMVDSSSINSVSFDRPRLRKSHIDILWTSSGELSTLFCMPCNTIGVTYKMPLETKPADLLEHSETAHRDMCEVIAEQTQGMSDEQVRNWFERIEE</sequence>
<evidence type="ECO:0000313" key="4">
    <source>
        <dbReference type="Proteomes" id="UP001221142"/>
    </source>
</evidence>
<keyword evidence="4" id="KW-1185">Reference proteome</keyword>
<comment type="caution">
    <text evidence="3">The sequence shown here is derived from an EMBL/GenBank/DDBJ whole genome shotgun (WGS) entry which is preliminary data.</text>
</comment>
<protein>
    <submittedName>
        <fullName evidence="3">Uncharacterized protein</fullName>
    </submittedName>
</protein>
<evidence type="ECO:0000256" key="1">
    <source>
        <dbReference type="SAM" id="Coils"/>
    </source>
</evidence>
<proteinExistence type="predicted"/>
<evidence type="ECO:0000256" key="2">
    <source>
        <dbReference type="SAM" id="MobiDB-lite"/>
    </source>
</evidence>
<reference evidence="3" key="1">
    <citation type="submission" date="2023-03" db="EMBL/GenBank/DDBJ databases">
        <title>Massive genome expansion in bonnet fungi (Mycena s.s.) driven by repeated elements and novel gene families across ecological guilds.</title>
        <authorList>
            <consortium name="Lawrence Berkeley National Laboratory"/>
            <person name="Harder C.B."/>
            <person name="Miyauchi S."/>
            <person name="Viragh M."/>
            <person name="Kuo A."/>
            <person name="Thoen E."/>
            <person name="Andreopoulos B."/>
            <person name="Lu D."/>
            <person name="Skrede I."/>
            <person name="Drula E."/>
            <person name="Henrissat B."/>
            <person name="Morin E."/>
            <person name="Kohler A."/>
            <person name="Barry K."/>
            <person name="LaButti K."/>
            <person name="Morin E."/>
            <person name="Salamov A."/>
            <person name="Lipzen A."/>
            <person name="Mereny Z."/>
            <person name="Hegedus B."/>
            <person name="Baldrian P."/>
            <person name="Stursova M."/>
            <person name="Weitz H."/>
            <person name="Taylor A."/>
            <person name="Grigoriev I.V."/>
            <person name="Nagy L.G."/>
            <person name="Martin F."/>
            <person name="Kauserud H."/>
        </authorList>
    </citation>
    <scope>NUCLEOTIDE SEQUENCE</scope>
    <source>
        <strain evidence="3">9284</strain>
    </source>
</reference>
<dbReference type="AlphaFoldDB" id="A0AAD7BPW7"/>
<evidence type="ECO:0000313" key="3">
    <source>
        <dbReference type="EMBL" id="KAJ7627228.1"/>
    </source>
</evidence>
<feature type="compositionally biased region" description="Low complexity" evidence="2">
    <location>
        <begin position="95"/>
        <end position="110"/>
    </location>
</feature>
<gene>
    <name evidence="3" type="ORF">FB45DRAFT_920870</name>
</gene>
<accession>A0AAD7BPW7</accession>
<feature type="coiled-coil region" evidence="1">
    <location>
        <begin position="186"/>
        <end position="254"/>
    </location>
</feature>
<keyword evidence="1" id="KW-0175">Coiled coil</keyword>
<dbReference type="EMBL" id="JARKIF010000011">
    <property type="protein sequence ID" value="KAJ7627228.1"/>
    <property type="molecule type" value="Genomic_DNA"/>
</dbReference>
<organism evidence="3 4">
    <name type="scientific">Roridomyces roridus</name>
    <dbReference type="NCBI Taxonomy" id="1738132"/>
    <lineage>
        <taxon>Eukaryota</taxon>
        <taxon>Fungi</taxon>
        <taxon>Dikarya</taxon>
        <taxon>Basidiomycota</taxon>
        <taxon>Agaricomycotina</taxon>
        <taxon>Agaricomycetes</taxon>
        <taxon>Agaricomycetidae</taxon>
        <taxon>Agaricales</taxon>
        <taxon>Marasmiineae</taxon>
        <taxon>Mycenaceae</taxon>
        <taxon>Roridomyces</taxon>
    </lineage>
</organism>
<feature type="region of interest" description="Disordered" evidence="2">
    <location>
        <begin position="64"/>
        <end position="119"/>
    </location>
</feature>
<dbReference type="Proteomes" id="UP001221142">
    <property type="component" value="Unassembled WGS sequence"/>
</dbReference>
<feature type="compositionally biased region" description="Basic and acidic residues" evidence="2">
    <location>
        <begin position="7"/>
        <end position="31"/>
    </location>
</feature>
<feature type="region of interest" description="Disordered" evidence="2">
    <location>
        <begin position="1"/>
        <end position="33"/>
    </location>
</feature>